<dbReference type="EMBL" id="FZQP02003468">
    <property type="protein sequence ID" value="VVC98315.1"/>
    <property type="molecule type" value="Genomic_DNA"/>
</dbReference>
<organism evidence="2 3">
    <name type="scientific">Leptidea sinapis</name>
    <dbReference type="NCBI Taxonomy" id="189913"/>
    <lineage>
        <taxon>Eukaryota</taxon>
        <taxon>Metazoa</taxon>
        <taxon>Ecdysozoa</taxon>
        <taxon>Arthropoda</taxon>
        <taxon>Hexapoda</taxon>
        <taxon>Insecta</taxon>
        <taxon>Pterygota</taxon>
        <taxon>Neoptera</taxon>
        <taxon>Endopterygota</taxon>
        <taxon>Lepidoptera</taxon>
        <taxon>Glossata</taxon>
        <taxon>Ditrysia</taxon>
        <taxon>Papilionoidea</taxon>
        <taxon>Pieridae</taxon>
        <taxon>Dismorphiinae</taxon>
        <taxon>Leptidea</taxon>
    </lineage>
</organism>
<evidence type="ECO:0000313" key="3">
    <source>
        <dbReference type="Proteomes" id="UP000324832"/>
    </source>
</evidence>
<evidence type="ECO:0000313" key="2">
    <source>
        <dbReference type="EMBL" id="VVC98315.1"/>
    </source>
</evidence>
<gene>
    <name evidence="2" type="ORF">LSINAPIS_LOCUS9415</name>
</gene>
<feature type="compositionally biased region" description="Basic and acidic residues" evidence="1">
    <location>
        <begin position="238"/>
        <end position="260"/>
    </location>
</feature>
<protein>
    <submittedName>
        <fullName evidence="2">Uncharacterized protein</fullName>
    </submittedName>
</protein>
<dbReference type="Proteomes" id="UP000324832">
    <property type="component" value="Unassembled WGS sequence"/>
</dbReference>
<reference evidence="2 3" key="1">
    <citation type="submission" date="2017-07" db="EMBL/GenBank/DDBJ databases">
        <authorList>
            <person name="Talla V."/>
            <person name="Backstrom N."/>
        </authorList>
    </citation>
    <scope>NUCLEOTIDE SEQUENCE [LARGE SCALE GENOMIC DNA]</scope>
</reference>
<feature type="region of interest" description="Disordered" evidence="1">
    <location>
        <begin position="36"/>
        <end position="58"/>
    </location>
</feature>
<evidence type="ECO:0000256" key="1">
    <source>
        <dbReference type="SAM" id="MobiDB-lite"/>
    </source>
</evidence>
<proteinExistence type="predicted"/>
<accession>A0A5E4QKZ8</accession>
<feature type="region of interest" description="Disordered" evidence="1">
    <location>
        <begin position="191"/>
        <end position="390"/>
    </location>
</feature>
<name>A0A5E4QKZ8_9NEOP</name>
<sequence length="440" mass="50455">MKHEEKIVQTIGKGKHFSEKEGCTFEEVIDIDLINSLNSPDEGRDPSPPVLAKRSERQRQISIDSLSDISDSLDTKKIVDTDKSLIRTGAQRPPNYQFKLDIAKTMREDMERSVRKTLMYHEKNPEKHPLYPEEWKKFWNKRYKELQAEGKDPAKYDFKPEWIKFWTARMKELHDEELRVALQEIYRKLRLTPPGTKSDKDDKPNTSPVRRVSPGRRRSPMRRVSPYRRPSPKRRRPQQLERRRSPEKRRSPVRSIERKLSPRRRSPAFRLEPRDFRRSPFRAPRRSPSEVKSTCGPAHGALARSPHSSQARVSPLSVRGHQVRGPSAGARNPSPVHARAPASDPSMQTVLISDDDLKPDSPWSSDDSLGSLPEVRSPVSRTRSRTSSTVTSRYLDPKDFGTADNVVGTLRLLVALEDHLGSLGPKVVDLLAEALRMEKV</sequence>
<dbReference type="AlphaFoldDB" id="A0A5E4QKZ8"/>
<keyword evidence="3" id="KW-1185">Reference proteome</keyword>
<feature type="compositionally biased region" description="Low complexity" evidence="1">
    <location>
        <begin position="375"/>
        <end position="390"/>
    </location>
</feature>